<evidence type="ECO:0000313" key="2">
    <source>
        <dbReference type="EMBL" id="EMD93396.1"/>
    </source>
</evidence>
<organism evidence="2 3">
    <name type="scientific">Cochliobolus heterostrophus (strain C5 / ATCC 48332 / race O)</name>
    <name type="common">Southern corn leaf blight fungus</name>
    <name type="synonym">Bipolaris maydis</name>
    <dbReference type="NCBI Taxonomy" id="701091"/>
    <lineage>
        <taxon>Eukaryota</taxon>
        <taxon>Fungi</taxon>
        <taxon>Dikarya</taxon>
        <taxon>Ascomycota</taxon>
        <taxon>Pezizomycotina</taxon>
        <taxon>Dothideomycetes</taxon>
        <taxon>Pleosporomycetidae</taxon>
        <taxon>Pleosporales</taxon>
        <taxon>Pleosporineae</taxon>
        <taxon>Pleosporaceae</taxon>
        <taxon>Bipolaris</taxon>
    </lineage>
</organism>
<protein>
    <submittedName>
        <fullName evidence="2">Uncharacterized protein</fullName>
    </submittedName>
</protein>
<feature type="signal peptide" evidence="1">
    <location>
        <begin position="1"/>
        <end position="16"/>
    </location>
</feature>
<dbReference type="EMBL" id="KB445573">
    <property type="protein sequence ID" value="EMD93396.1"/>
    <property type="molecule type" value="Genomic_DNA"/>
</dbReference>
<name>M2UIA3_COCH5</name>
<keyword evidence="1" id="KW-0732">Signal</keyword>
<accession>M2UIA3</accession>
<gene>
    <name evidence="2" type="ORF">COCHEDRAFT_1212111</name>
</gene>
<dbReference type="AlphaFoldDB" id="M2UIA3"/>
<dbReference type="Proteomes" id="UP000016936">
    <property type="component" value="Unassembled WGS sequence"/>
</dbReference>
<evidence type="ECO:0000256" key="1">
    <source>
        <dbReference type="SAM" id="SignalP"/>
    </source>
</evidence>
<evidence type="ECO:0000313" key="3">
    <source>
        <dbReference type="Proteomes" id="UP000016936"/>
    </source>
</evidence>
<proteinExistence type="predicted"/>
<reference evidence="3" key="2">
    <citation type="journal article" date="2013" name="PLoS Genet.">
        <title>Comparative genome structure, secondary metabolite, and effector coding capacity across Cochliobolus pathogens.</title>
        <authorList>
            <person name="Condon B.J."/>
            <person name="Leng Y."/>
            <person name="Wu D."/>
            <person name="Bushley K.E."/>
            <person name="Ohm R.A."/>
            <person name="Otillar R."/>
            <person name="Martin J."/>
            <person name="Schackwitz W."/>
            <person name="Grimwood J."/>
            <person name="MohdZainudin N."/>
            <person name="Xue C."/>
            <person name="Wang R."/>
            <person name="Manning V.A."/>
            <person name="Dhillon B."/>
            <person name="Tu Z.J."/>
            <person name="Steffenson B.J."/>
            <person name="Salamov A."/>
            <person name="Sun H."/>
            <person name="Lowry S."/>
            <person name="LaButti K."/>
            <person name="Han J."/>
            <person name="Copeland A."/>
            <person name="Lindquist E."/>
            <person name="Barry K."/>
            <person name="Schmutz J."/>
            <person name="Baker S.E."/>
            <person name="Ciuffetti L.M."/>
            <person name="Grigoriev I.V."/>
            <person name="Zhong S."/>
            <person name="Turgeon B.G."/>
        </authorList>
    </citation>
    <scope>NUCLEOTIDE SEQUENCE [LARGE SCALE GENOMIC DNA]</scope>
    <source>
        <strain evidence="3">C5 / ATCC 48332 / race O</strain>
    </source>
</reference>
<sequence>MKYFIILLSAIATASALAVPEAQPESLDKRQKCYTAYGACITACPGAACPNTGATDPEFCC</sequence>
<dbReference type="HOGENOM" id="CLU_2922467_0_0_1"/>
<keyword evidence="3" id="KW-1185">Reference proteome</keyword>
<reference evidence="2 3" key="1">
    <citation type="journal article" date="2012" name="PLoS Pathog.">
        <title>Diverse lifestyles and strategies of plant pathogenesis encoded in the genomes of eighteen Dothideomycetes fungi.</title>
        <authorList>
            <person name="Ohm R.A."/>
            <person name="Feau N."/>
            <person name="Henrissat B."/>
            <person name="Schoch C.L."/>
            <person name="Horwitz B.A."/>
            <person name="Barry K.W."/>
            <person name="Condon B.J."/>
            <person name="Copeland A.C."/>
            <person name="Dhillon B."/>
            <person name="Glaser F."/>
            <person name="Hesse C.N."/>
            <person name="Kosti I."/>
            <person name="LaButti K."/>
            <person name="Lindquist E.A."/>
            <person name="Lucas S."/>
            <person name="Salamov A.A."/>
            <person name="Bradshaw R.E."/>
            <person name="Ciuffetti L."/>
            <person name="Hamelin R.C."/>
            <person name="Kema G.H.J."/>
            <person name="Lawrence C."/>
            <person name="Scott J.A."/>
            <person name="Spatafora J.W."/>
            <person name="Turgeon B.G."/>
            <person name="de Wit P.J.G.M."/>
            <person name="Zhong S."/>
            <person name="Goodwin S.B."/>
            <person name="Grigoriev I.V."/>
        </authorList>
    </citation>
    <scope>NUCLEOTIDE SEQUENCE [LARGE SCALE GENOMIC DNA]</scope>
    <source>
        <strain evidence="3">C5 / ATCC 48332 / race O</strain>
    </source>
</reference>
<feature type="chain" id="PRO_5004027644" evidence="1">
    <location>
        <begin position="17"/>
        <end position="61"/>
    </location>
</feature>